<dbReference type="SMART" id="SM00645">
    <property type="entry name" value="Pept_C1"/>
    <property type="match status" value="1"/>
</dbReference>
<comment type="caution">
    <text evidence="11">The sequence shown here is derived from an EMBL/GenBank/DDBJ whole genome shotgun (WGS) entry which is preliminary data.</text>
</comment>
<comment type="catalytic activity">
    <reaction evidence="1 8">
        <text>alpha,alpha-trehalose + H2O = alpha-D-glucose + beta-D-glucose</text>
        <dbReference type="Rhea" id="RHEA:32675"/>
        <dbReference type="ChEBI" id="CHEBI:15377"/>
        <dbReference type="ChEBI" id="CHEBI:15903"/>
        <dbReference type="ChEBI" id="CHEBI:16551"/>
        <dbReference type="ChEBI" id="CHEBI:17925"/>
        <dbReference type="EC" id="3.2.1.28"/>
    </reaction>
</comment>
<dbReference type="PROSITE" id="PS00139">
    <property type="entry name" value="THIOL_PROTEASE_CYS"/>
    <property type="match status" value="1"/>
</dbReference>
<evidence type="ECO:0000313" key="11">
    <source>
        <dbReference type="EMBL" id="KAL3106606.1"/>
    </source>
</evidence>
<dbReference type="InterPro" id="IPR000668">
    <property type="entry name" value="Peptidase_C1A_C"/>
</dbReference>
<evidence type="ECO:0000256" key="3">
    <source>
        <dbReference type="ARBA" id="ARBA00012757"/>
    </source>
</evidence>
<dbReference type="PANTHER" id="PTHR23403:SF1">
    <property type="entry name" value="TREHALASE"/>
    <property type="match status" value="1"/>
</dbReference>
<dbReference type="Proteomes" id="UP001620626">
    <property type="component" value="Unassembled WGS sequence"/>
</dbReference>
<evidence type="ECO:0000256" key="6">
    <source>
        <dbReference type="ARBA" id="ARBA00022801"/>
    </source>
</evidence>
<dbReference type="InterPro" id="IPR025660">
    <property type="entry name" value="Pept_his_AS"/>
</dbReference>
<keyword evidence="6 8" id="KW-0378">Hydrolase</keyword>
<dbReference type="GO" id="GO:0004555">
    <property type="term" value="F:alpha,alpha-trehalase activity"/>
    <property type="evidence" value="ECO:0007669"/>
    <property type="project" value="UniProtKB-EC"/>
</dbReference>
<feature type="chain" id="PRO_5044871441" description="Trehalase" evidence="9">
    <location>
        <begin position="28"/>
        <end position="1025"/>
    </location>
</feature>
<evidence type="ECO:0000256" key="9">
    <source>
        <dbReference type="SAM" id="SignalP"/>
    </source>
</evidence>
<evidence type="ECO:0000256" key="5">
    <source>
        <dbReference type="ARBA" id="ARBA00022670"/>
    </source>
</evidence>
<dbReference type="EMBL" id="JBICBT010000642">
    <property type="protein sequence ID" value="KAL3106606.1"/>
    <property type="molecule type" value="Genomic_DNA"/>
</dbReference>
<dbReference type="AlphaFoldDB" id="A0ABD2KUI8"/>
<dbReference type="InterPro" id="IPR001661">
    <property type="entry name" value="Glyco_hydro_37"/>
</dbReference>
<dbReference type="InterPro" id="IPR038765">
    <property type="entry name" value="Papain-like_cys_pep_sf"/>
</dbReference>
<dbReference type="SUPFAM" id="SSF54001">
    <property type="entry name" value="Cysteine proteinases"/>
    <property type="match status" value="1"/>
</dbReference>
<evidence type="ECO:0000256" key="7">
    <source>
        <dbReference type="ARBA" id="ARBA00022807"/>
    </source>
</evidence>
<dbReference type="Pfam" id="PF00112">
    <property type="entry name" value="Peptidase_C1"/>
    <property type="match status" value="1"/>
</dbReference>
<dbReference type="GO" id="GO:0008234">
    <property type="term" value="F:cysteine-type peptidase activity"/>
    <property type="evidence" value="ECO:0007669"/>
    <property type="project" value="UniProtKB-KW"/>
</dbReference>
<keyword evidence="12" id="KW-1185">Reference proteome</keyword>
<dbReference type="Pfam" id="PF01204">
    <property type="entry name" value="Trehalase"/>
    <property type="match status" value="1"/>
</dbReference>
<keyword evidence="5" id="KW-0645">Protease</keyword>
<keyword evidence="9" id="KW-0732">Signal</keyword>
<dbReference type="InterPro" id="IPR000169">
    <property type="entry name" value="Pept_cys_AS"/>
</dbReference>
<keyword evidence="7" id="KW-0788">Thiol protease</keyword>
<dbReference type="GO" id="GO:0006508">
    <property type="term" value="P:proteolysis"/>
    <property type="evidence" value="ECO:0007669"/>
    <property type="project" value="UniProtKB-KW"/>
</dbReference>
<accession>A0ABD2KUI8</accession>
<evidence type="ECO:0000259" key="10">
    <source>
        <dbReference type="SMART" id="SM00645"/>
    </source>
</evidence>
<organism evidence="11 12">
    <name type="scientific">Heterodera trifolii</name>
    <dbReference type="NCBI Taxonomy" id="157864"/>
    <lineage>
        <taxon>Eukaryota</taxon>
        <taxon>Metazoa</taxon>
        <taxon>Ecdysozoa</taxon>
        <taxon>Nematoda</taxon>
        <taxon>Chromadorea</taxon>
        <taxon>Rhabditida</taxon>
        <taxon>Tylenchina</taxon>
        <taxon>Tylenchomorpha</taxon>
        <taxon>Tylenchoidea</taxon>
        <taxon>Heteroderidae</taxon>
        <taxon>Heteroderinae</taxon>
        <taxon>Heterodera</taxon>
    </lineage>
</organism>
<dbReference type="Gene3D" id="1.50.10.10">
    <property type="match status" value="1"/>
</dbReference>
<dbReference type="SUPFAM" id="SSF48208">
    <property type="entry name" value="Six-hairpin glycosidases"/>
    <property type="match status" value="1"/>
</dbReference>
<dbReference type="InterPro" id="IPR008928">
    <property type="entry name" value="6-hairpin_glycosidase_sf"/>
</dbReference>
<dbReference type="EC" id="3.2.1.28" evidence="3 8"/>
<evidence type="ECO:0000256" key="2">
    <source>
        <dbReference type="ARBA" id="ARBA00005615"/>
    </source>
</evidence>
<gene>
    <name evidence="11" type="ORF">niasHT_012466</name>
</gene>
<protein>
    <recommendedName>
        <fullName evidence="4 8">Trehalase</fullName>
        <ecNumber evidence="3 8">3.2.1.28</ecNumber>
    </recommendedName>
    <alternativeName>
        <fullName evidence="8">Alpha-trehalose glucohydrolase</fullName>
    </alternativeName>
</protein>
<name>A0ABD2KUI8_9BILA</name>
<reference evidence="11 12" key="1">
    <citation type="submission" date="2024-10" db="EMBL/GenBank/DDBJ databases">
        <authorList>
            <person name="Kim D."/>
        </authorList>
    </citation>
    <scope>NUCLEOTIDE SEQUENCE [LARGE SCALE GENOMIC DNA]</scope>
    <source>
        <strain evidence="11">BH-2024</strain>
    </source>
</reference>
<dbReference type="InterPro" id="IPR012341">
    <property type="entry name" value="6hp_glycosidase-like_sf"/>
</dbReference>
<feature type="signal peptide" evidence="9">
    <location>
        <begin position="1"/>
        <end position="27"/>
    </location>
</feature>
<sequence length="1025" mass="118547">MAYFAPFPPIFLFHLILIFQLLGTVFSATVYLKKQYGENDFNIESWGKTNCSLNGIDIAALGIGRSCEEWPDLATIFCDGKILEAVNYWGERTLFMRDSKHFVDRPLLKDAKKVVEEFKTIFEVTEWSKFMVSEMSEAQVDKLAKFVQQNFGMADGALIEHAPEDWDESPPNFKEIKDKKLAKWATELNKMWKEMSKKMPKDMDNNGNQRHSLIHLSNPFFVSGGRFREFRYWDSYWMARGLIASGMMKSVKNMCQNFAEIVNRFGFVPAGGRIYYNKRSQPPFLTFLVYDYFAATGDTEFLKEIMPTLEKELNFWQTNRSIQTKVNGKTKTFYQYRADTKLPRPEAFRQDVELVKDIADPMAKAKIWHEIASASESGWDFSSRWIRKDESDKEKPWKLKNLMTTKIVPVDLNALICGSFEKMAHLYLQIGNKDKSREYHAKYQVFLADFESLFYKKEHDIWYDFNLESGKLNEAYYGSATVPLFTRCYDTFDFGTAQRMFDRMEQLDKDNKLISHPFGVPASMSDSSQQWDFPNIMPPSQHMLIEGLRRSKDKKMQDKALEFTQKWVSANFKLYISKQNCGRKMWEKITANGGTPGKGGEYNVQMDFGWTVGILLDFLVTFGTKLKLDDADGVNCEQKQMEPEPVIFPNELSDYRAQRLTAAQKKIEEINKSQKYWEAGIYEPLAMLTEEEFKKLLGVPMKEKNGPKNLQLKSVDDHHITQRDAKDLPDEFDARKKWPGCADIINTIADQGHCGSCWAVSSASALSDRICIALLKKGIKSDKNNPKSHVSAQFTLEFSERPPIDGGCNGSWPNLAWELYRKEVVSGTNYEVYDGCKPYTIGPLAGRNFWTKLAMFTQEYPSWKTKVPTCKKECVNKWMRFKYPDAKVPSKPFIKEAFSMPRAIDAILWRWKTYEYEMMREIMANGSITASYLVYDDFQSFQSTTTRGKHQIYTRSPNSKFTNSGHAVRIIGWGQEKVGNEIVKYWLIVNSWGKEWGLDGMFKMRRGVNDCEIESWHIAFGNTAI</sequence>
<feature type="domain" description="Peptidase C1A papain C-terminal" evidence="10">
    <location>
        <begin position="728"/>
        <end position="1022"/>
    </location>
</feature>
<evidence type="ECO:0000256" key="8">
    <source>
        <dbReference type="RuleBase" id="RU361180"/>
    </source>
</evidence>
<proteinExistence type="inferred from homology"/>
<evidence type="ECO:0000256" key="4">
    <source>
        <dbReference type="ARBA" id="ARBA00019905"/>
    </source>
</evidence>
<keyword evidence="8" id="KW-0326">Glycosidase</keyword>
<evidence type="ECO:0000313" key="12">
    <source>
        <dbReference type="Proteomes" id="UP001620626"/>
    </source>
</evidence>
<dbReference type="Gene3D" id="3.90.70.10">
    <property type="entry name" value="Cysteine proteinases"/>
    <property type="match status" value="1"/>
</dbReference>
<dbReference type="PRINTS" id="PR00744">
    <property type="entry name" value="GLHYDRLASE37"/>
</dbReference>
<comment type="similarity">
    <text evidence="2 8">Belongs to the glycosyl hydrolase 37 family.</text>
</comment>
<dbReference type="PANTHER" id="PTHR23403">
    <property type="entry name" value="TREHALASE"/>
    <property type="match status" value="1"/>
</dbReference>
<evidence type="ECO:0000256" key="1">
    <source>
        <dbReference type="ARBA" id="ARBA00001576"/>
    </source>
</evidence>
<dbReference type="PROSITE" id="PS00639">
    <property type="entry name" value="THIOL_PROTEASE_HIS"/>
    <property type="match status" value="1"/>
</dbReference>